<evidence type="ECO:0000313" key="4">
    <source>
        <dbReference type="EMBL" id="KAE9525568.1"/>
    </source>
</evidence>
<protein>
    <recommendedName>
        <fullName evidence="6">Reverse transcriptase domain-containing protein</fullName>
    </recommendedName>
</protein>
<dbReference type="OrthoDB" id="6627828at2759"/>
<dbReference type="PANTHER" id="PTHR19446">
    <property type="entry name" value="REVERSE TRANSCRIPTASES"/>
    <property type="match status" value="1"/>
</dbReference>
<dbReference type="GO" id="GO:0008270">
    <property type="term" value="F:zinc ion binding"/>
    <property type="evidence" value="ECO:0007669"/>
    <property type="project" value="InterPro"/>
</dbReference>
<evidence type="ECO:0000256" key="1">
    <source>
        <dbReference type="SAM" id="MobiDB-lite"/>
    </source>
</evidence>
<organism evidence="4 5">
    <name type="scientific">Aphis glycines</name>
    <name type="common">Soybean aphid</name>
    <dbReference type="NCBI Taxonomy" id="307491"/>
    <lineage>
        <taxon>Eukaryota</taxon>
        <taxon>Metazoa</taxon>
        <taxon>Ecdysozoa</taxon>
        <taxon>Arthropoda</taxon>
        <taxon>Hexapoda</taxon>
        <taxon>Insecta</taxon>
        <taxon>Pterygota</taxon>
        <taxon>Neoptera</taxon>
        <taxon>Paraneoptera</taxon>
        <taxon>Hemiptera</taxon>
        <taxon>Sternorrhyncha</taxon>
        <taxon>Aphidomorpha</taxon>
        <taxon>Aphidoidea</taxon>
        <taxon>Aphididae</taxon>
        <taxon>Aphidini</taxon>
        <taxon>Aphis</taxon>
        <taxon>Aphis</taxon>
    </lineage>
</organism>
<feature type="domain" description="Endonuclease/exonuclease/phosphatase" evidence="3">
    <location>
        <begin position="447"/>
        <end position="525"/>
    </location>
</feature>
<feature type="domain" description="Reverse transcriptase" evidence="2">
    <location>
        <begin position="814"/>
        <end position="923"/>
    </location>
</feature>
<dbReference type="SUPFAM" id="SSF57756">
    <property type="entry name" value="Retrovirus zinc finger-like domains"/>
    <property type="match status" value="1"/>
</dbReference>
<dbReference type="EMBL" id="VYZN01000059">
    <property type="protein sequence ID" value="KAE9525568.1"/>
    <property type="molecule type" value="Genomic_DNA"/>
</dbReference>
<dbReference type="Gene3D" id="4.10.60.10">
    <property type="entry name" value="Zinc finger, CCHC-type"/>
    <property type="match status" value="1"/>
</dbReference>
<feature type="region of interest" description="Disordered" evidence="1">
    <location>
        <begin position="429"/>
        <end position="459"/>
    </location>
</feature>
<dbReference type="Pfam" id="PF00078">
    <property type="entry name" value="RVT_1"/>
    <property type="match status" value="1"/>
</dbReference>
<accession>A0A6G0T689</accession>
<dbReference type="InterPro" id="IPR036875">
    <property type="entry name" value="Znf_CCHC_sf"/>
</dbReference>
<dbReference type="GO" id="GO:0003824">
    <property type="term" value="F:catalytic activity"/>
    <property type="evidence" value="ECO:0007669"/>
    <property type="project" value="InterPro"/>
</dbReference>
<feature type="region of interest" description="Disordered" evidence="1">
    <location>
        <begin position="369"/>
        <end position="398"/>
    </location>
</feature>
<dbReference type="InterPro" id="IPR005135">
    <property type="entry name" value="Endo/exonuclease/phosphatase"/>
</dbReference>
<dbReference type="SUPFAM" id="SSF56219">
    <property type="entry name" value="DNase I-like"/>
    <property type="match status" value="1"/>
</dbReference>
<evidence type="ECO:0008006" key="6">
    <source>
        <dbReference type="Google" id="ProtNLM"/>
    </source>
</evidence>
<dbReference type="AlphaFoldDB" id="A0A6G0T689"/>
<name>A0A6G0T689_APHGL</name>
<evidence type="ECO:0000313" key="5">
    <source>
        <dbReference type="Proteomes" id="UP000475862"/>
    </source>
</evidence>
<feature type="region of interest" description="Disordered" evidence="1">
    <location>
        <begin position="98"/>
        <end position="164"/>
    </location>
</feature>
<dbReference type="InterPro" id="IPR036691">
    <property type="entry name" value="Endo/exonu/phosph_ase_sf"/>
</dbReference>
<keyword evidence="5" id="KW-1185">Reference proteome</keyword>
<dbReference type="Gene3D" id="3.60.10.10">
    <property type="entry name" value="Endonuclease/exonuclease/phosphatase"/>
    <property type="match status" value="1"/>
</dbReference>
<evidence type="ECO:0000259" key="2">
    <source>
        <dbReference type="Pfam" id="PF00078"/>
    </source>
</evidence>
<dbReference type="GO" id="GO:0003676">
    <property type="term" value="F:nucleic acid binding"/>
    <property type="evidence" value="ECO:0007669"/>
    <property type="project" value="InterPro"/>
</dbReference>
<proteinExistence type="predicted"/>
<dbReference type="Pfam" id="PF14529">
    <property type="entry name" value="Exo_endo_phos_2"/>
    <property type="match status" value="1"/>
</dbReference>
<gene>
    <name evidence="4" type="ORF">AGLY_014095</name>
</gene>
<feature type="compositionally biased region" description="Basic and acidic residues" evidence="1">
    <location>
        <begin position="108"/>
        <end position="126"/>
    </location>
</feature>
<comment type="caution">
    <text evidence="4">The sequence shown here is derived from an EMBL/GenBank/DDBJ whole genome shotgun (WGS) entry which is preliminary data.</text>
</comment>
<reference evidence="4 5" key="1">
    <citation type="submission" date="2019-08" db="EMBL/GenBank/DDBJ databases">
        <title>The genome of the soybean aphid Biotype 1, its phylome, world population structure and adaptation to the North American continent.</title>
        <authorList>
            <person name="Giordano R."/>
            <person name="Donthu R.K."/>
            <person name="Hernandez A.G."/>
            <person name="Wright C.L."/>
            <person name="Zimin A.V."/>
        </authorList>
    </citation>
    <scope>NUCLEOTIDE SEQUENCE [LARGE SCALE GENOMIC DNA]</scope>
    <source>
        <tissue evidence="4">Whole aphids</tissue>
    </source>
</reference>
<dbReference type="InterPro" id="IPR000477">
    <property type="entry name" value="RT_dom"/>
</dbReference>
<dbReference type="Proteomes" id="UP000475862">
    <property type="component" value="Unassembled WGS sequence"/>
</dbReference>
<feature type="compositionally biased region" description="Basic residues" evidence="1">
    <location>
        <begin position="136"/>
        <end position="147"/>
    </location>
</feature>
<sequence length="1201" mass="135953">MSIPCRVDNIVTSRLSFHLATTIPSAFSLPTISPRFNFASVTPGTRTLLERSVPKEEETKEYQIPLKETAEASTSTPCWWDMDQNPRRGDTWSNVVKAKGKAKPSNHITDKMSSDEKTAETIHAKPPENQGTRNTNKSKNKTKRTRQARPDSIAIKPSDGESSKSILSTIRKEVNLTQIGVAVESIRESRGGELLIQLTKNNGKRKELGAALQQTLGEKAKVRELIQFSEIEILGLDGVTTETEVLDALRSAAKLTDEDTTVKIRSLRTGLSGMKRATATLRTSDANHIVTAGKIEIGWVKAKVRLKIKATKCYRCLCFGHTKHSCSGPDRTNMCSLCTEMGHKAVDCTANPRCTACLDIGEEAEHYSGSSRCRHRQTGVNRTGKQPIDSRPGQGRARIPMDKNRWYQDILLLLVTEYRHQTIRTLYTQARTKRKGRTRRSDNSGGFQRPHTEWGCPKNNRRGEILSNMIHALGLLICNKGKAPTFQRGFSTSIIDLTIASPGTADRMQNWSVLDENTLSDHNYIEFVIKNRAVEDYPPTIHRTNIRELEKAIEEGHFEVPDTYNMDANQYSEAMVQAIKDKSTTTIDPRAKHRRSVHWWTHEIADLRKEANHARRVYQRKLKKTGRGECVAEEERAKLTKLNLVKAIKRSKEQAWKRLCDLVDREPWGKAYKIVMGKLQKKRPIPELTTPGRLEKIISGLFPAHRDREKTNWPSECQRQATSEAIRPEELATAVSSLKRNKAPGLDGVTNEMVKLVARKFPDMLLTAYNKCLFEGKFPIKWKTARLVLIRKGDKPLNEPSSYRPICLLDCLGKGSVLGPTLWNVLYDDLLRVPLPEGVEYLAFADDVALVATAKEPYELEGKLTTAAGKVSSWLESIGLKLAAHKSEVVVITRMRKHNDIKVTIGGTEIKSSSSIKYLGIQIDAKMIYTEHAKTVANKAGNTLSNLGRIMPNLSAARQNRRRLLAGVIHSQLLYGAESWAEDMSQEGWKQLGRVQRKAALRVASAYRTVSKEAILVVSGVIPIDIMAIERRRSYLQKRGEQEPLDPEGELQQTALDKWQSRWEGTEEAEERQWTRRLIRDIREWTGRKHGEVDFHITQALTGHGCFAQYLHRFGLLEEACCWFCGHLNDDPNHTFFECDAWHNKRRELNMLIGEEVTAENLVSNMIHSKDKWNAISNYIHYVLTKKENEERRRKGLPVVN</sequence>
<evidence type="ECO:0000259" key="3">
    <source>
        <dbReference type="Pfam" id="PF14529"/>
    </source>
</evidence>